<keyword evidence="1" id="KW-0732">Signal</keyword>
<evidence type="ECO:0000313" key="2">
    <source>
        <dbReference type="EMBL" id="KAF3852333.1"/>
    </source>
</evidence>
<protein>
    <recommendedName>
        <fullName evidence="4">CheW-like domain-containing protein</fullName>
    </recommendedName>
</protein>
<keyword evidence="3" id="KW-1185">Reference proteome</keyword>
<gene>
    <name evidence="2" type="ORF">F7725_005689</name>
</gene>
<dbReference type="OrthoDB" id="7985542at2759"/>
<sequence>MTLFEFVISLLAGLRLGCGCSQRRKAAPLGDLLAYSEASSLFFVVRCLLREMRRRLCCSTRGVTSLWILGALVLGFLPTREKGSSSTITFFSQGSPHNILPHIILLGQVEELADLAGPLGTQAAGDSAVVENAEVGINDAPTDRLAFALSSPAGTVAGVALAEQQAHTDVGQHTLLHGEALLVIASADAHHIPLLRYSKQVRSNMTLPSTHLPGVSRHLSGHTLLIESPQLALIINFDELLAASSGERDVQLEK</sequence>
<comment type="caution">
    <text evidence="2">The sequence shown here is derived from an EMBL/GenBank/DDBJ whole genome shotgun (WGS) entry which is preliminary data.</text>
</comment>
<accession>A0A7J5YT79</accession>
<evidence type="ECO:0000256" key="1">
    <source>
        <dbReference type="SAM" id="SignalP"/>
    </source>
</evidence>
<feature type="chain" id="PRO_5029651801" description="CheW-like domain-containing protein" evidence="1">
    <location>
        <begin position="20"/>
        <end position="254"/>
    </location>
</feature>
<name>A0A7J5YT79_DISMA</name>
<dbReference type="AlphaFoldDB" id="A0A7J5YT79"/>
<dbReference type="Proteomes" id="UP000518266">
    <property type="component" value="Unassembled WGS sequence"/>
</dbReference>
<organism evidence="2 3">
    <name type="scientific">Dissostichus mawsoni</name>
    <name type="common">Antarctic cod</name>
    <dbReference type="NCBI Taxonomy" id="36200"/>
    <lineage>
        <taxon>Eukaryota</taxon>
        <taxon>Metazoa</taxon>
        <taxon>Chordata</taxon>
        <taxon>Craniata</taxon>
        <taxon>Vertebrata</taxon>
        <taxon>Euteleostomi</taxon>
        <taxon>Actinopterygii</taxon>
        <taxon>Neopterygii</taxon>
        <taxon>Teleostei</taxon>
        <taxon>Neoteleostei</taxon>
        <taxon>Acanthomorphata</taxon>
        <taxon>Eupercaria</taxon>
        <taxon>Perciformes</taxon>
        <taxon>Notothenioidei</taxon>
        <taxon>Nototheniidae</taxon>
        <taxon>Dissostichus</taxon>
    </lineage>
</organism>
<feature type="signal peptide" evidence="1">
    <location>
        <begin position="1"/>
        <end position="19"/>
    </location>
</feature>
<proteinExistence type="predicted"/>
<reference evidence="2 3" key="1">
    <citation type="submission" date="2020-03" db="EMBL/GenBank/DDBJ databases">
        <title>Dissostichus mawsoni Genome sequencing and assembly.</title>
        <authorList>
            <person name="Park H."/>
        </authorList>
    </citation>
    <scope>NUCLEOTIDE SEQUENCE [LARGE SCALE GENOMIC DNA]</scope>
    <source>
        <strain evidence="2">DM0001</strain>
        <tissue evidence="2">Muscle</tissue>
    </source>
</reference>
<evidence type="ECO:0000313" key="3">
    <source>
        <dbReference type="Proteomes" id="UP000518266"/>
    </source>
</evidence>
<evidence type="ECO:0008006" key="4">
    <source>
        <dbReference type="Google" id="ProtNLM"/>
    </source>
</evidence>
<dbReference type="EMBL" id="JAAKFY010000009">
    <property type="protein sequence ID" value="KAF3852333.1"/>
    <property type="molecule type" value="Genomic_DNA"/>
</dbReference>